<protein>
    <recommendedName>
        <fullName evidence="6">Glycosyl transferase family 2</fullName>
    </recommendedName>
</protein>
<gene>
    <name evidence="4" type="ORF">So717_24650</name>
</gene>
<evidence type="ECO:0000256" key="3">
    <source>
        <dbReference type="ARBA" id="ARBA00022989"/>
    </source>
</evidence>
<dbReference type="EMBL" id="BLIV01000004">
    <property type="protein sequence ID" value="GFE50712.1"/>
    <property type="molecule type" value="Genomic_DNA"/>
</dbReference>
<dbReference type="Proteomes" id="UP000436522">
    <property type="component" value="Unassembled WGS sequence"/>
</dbReference>
<dbReference type="PANTHER" id="PTHR21461:SF69">
    <property type="entry name" value="GLYCOSYLTRANSFERASE FAMILY 92 PROTEIN"/>
    <property type="match status" value="1"/>
</dbReference>
<evidence type="ECO:0000256" key="2">
    <source>
        <dbReference type="ARBA" id="ARBA00022692"/>
    </source>
</evidence>
<reference evidence="4 5" key="1">
    <citation type="submission" date="2019-12" db="EMBL/GenBank/DDBJ databases">
        <title>Roseobacter cerasinus sp. nov., isolated from seawater around aquaculture.</title>
        <authorList>
            <person name="Muramatsu S."/>
            <person name="Takabe Y."/>
            <person name="Mori K."/>
            <person name="Takaichi S."/>
            <person name="Hanada S."/>
        </authorList>
    </citation>
    <scope>NUCLEOTIDE SEQUENCE [LARGE SCALE GENOMIC DNA]</scope>
    <source>
        <strain evidence="4 5">AI77</strain>
    </source>
</reference>
<keyword evidence="3" id="KW-0472">Membrane</keyword>
<keyword evidence="3" id="KW-1133">Transmembrane helix</keyword>
<comment type="subcellular location">
    <subcellularLocation>
        <location evidence="1">Membrane</location>
        <topology evidence="1">Single-pass membrane protein</topology>
    </subcellularLocation>
</comment>
<comment type="caution">
    <text evidence="4">The sequence shown here is derived from an EMBL/GenBank/DDBJ whole genome shotgun (WGS) entry which is preliminary data.</text>
</comment>
<keyword evidence="5" id="KW-1185">Reference proteome</keyword>
<proteinExistence type="predicted"/>
<dbReference type="GO" id="GO:0016757">
    <property type="term" value="F:glycosyltransferase activity"/>
    <property type="evidence" value="ECO:0007669"/>
    <property type="project" value="TreeGrafter"/>
</dbReference>
<dbReference type="AlphaFoldDB" id="A0A640VSR0"/>
<dbReference type="GO" id="GO:0005737">
    <property type="term" value="C:cytoplasm"/>
    <property type="evidence" value="ECO:0007669"/>
    <property type="project" value="TreeGrafter"/>
</dbReference>
<dbReference type="GO" id="GO:0016020">
    <property type="term" value="C:membrane"/>
    <property type="evidence" value="ECO:0007669"/>
    <property type="project" value="UniProtKB-SubCell"/>
</dbReference>
<dbReference type="RefSeq" id="WP_159977720.1">
    <property type="nucleotide sequence ID" value="NZ_BLIV01000004.1"/>
</dbReference>
<evidence type="ECO:0000313" key="4">
    <source>
        <dbReference type="EMBL" id="GFE50712.1"/>
    </source>
</evidence>
<dbReference type="PANTHER" id="PTHR21461">
    <property type="entry name" value="GLYCOSYLTRANSFERASE FAMILY 92 PROTEIN"/>
    <property type="match status" value="1"/>
</dbReference>
<accession>A0A640VSR0</accession>
<dbReference type="OrthoDB" id="4964299at2"/>
<keyword evidence="2" id="KW-0812">Transmembrane</keyword>
<evidence type="ECO:0000313" key="5">
    <source>
        <dbReference type="Proteomes" id="UP000436522"/>
    </source>
</evidence>
<evidence type="ECO:0008006" key="6">
    <source>
        <dbReference type="Google" id="ProtNLM"/>
    </source>
</evidence>
<dbReference type="SUPFAM" id="SSF53448">
    <property type="entry name" value="Nucleotide-diphospho-sugar transferases"/>
    <property type="match status" value="1"/>
</dbReference>
<sequence>MMKDEAPYLIEWVAHHLAVGFTDILVYTNDCTDGTDDMLIRLEELGLAHHRRNVIPEGRKPQPSAIKHAQDEPIVQQADWVLLFDADEFLCINYGDGRLDSLLDAAGGANGIVITWRVFGSGGVQDWSRAPVTEQYQHAAPPFWNKGWGVKTLFRHDPESWRLGIHRPKIKAKQLKTDFPDRVRWLNGSGLPMEDYFKFRGWRSIRRTVGYDWVQMNHYAVKSVDAYAVRKFRGNVNFKKDKYNADYWALQDRNEVHDTSILRYREARARIAAELLKDPVLNRLHHDALAQVEARLAAFKQTEDYTTLKAGLQAASQVPLAQVNASPPKARDPAKIAAKMSEVEQRAAARPKSERRNAPAVEVADPYSAGAFYVSREIEVDDTWSGEVVPNHGVELPLDARIFTPHALDDIQAGKFDRRHARHLPGFLEGHTRVMVVGSGVCFLPILACFARPDVVVLAHEARADLAAVGRGLARAHGLASDRLKIVDGPLFFAGDDPSKDARGLAAMVADFAPTALLLDMPGITPQAVASSLVLPLRRILLTTRMAVAGWPDALADLGFAAPVEPHRSGMSVFDRSRP</sequence>
<dbReference type="Pfam" id="PF13704">
    <property type="entry name" value="Glyco_tranf_2_4"/>
    <property type="match status" value="1"/>
</dbReference>
<organism evidence="4 5">
    <name type="scientific">Roseobacter cerasinus</name>
    <dbReference type="NCBI Taxonomy" id="2602289"/>
    <lineage>
        <taxon>Bacteria</taxon>
        <taxon>Pseudomonadati</taxon>
        <taxon>Pseudomonadota</taxon>
        <taxon>Alphaproteobacteria</taxon>
        <taxon>Rhodobacterales</taxon>
        <taxon>Roseobacteraceae</taxon>
        <taxon>Roseobacter</taxon>
    </lineage>
</organism>
<dbReference type="InterPro" id="IPR029044">
    <property type="entry name" value="Nucleotide-diphossugar_trans"/>
</dbReference>
<evidence type="ECO:0000256" key="1">
    <source>
        <dbReference type="ARBA" id="ARBA00004167"/>
    </source>
</evidence>
<name>A0A640VSR0_9RHOB</name>